<dbReference type="EMBL" id="CP038449">
    <property type="protein sequence ID" value="QJT41319.1"/>
    <property type="molecule type" value="Genomic_DNA"/>
</dbReference>
<keyword evidence="2" id="KW-1185">Reference proteome</keyword>
<organism evidence="1 2">
    <name type="scientific">Aeromonas media</name>
    <dbReference type="NCBI Taxonomy" id="651"/>
    <lineage>
        <taxon>Bacteria</taxon>
        <taxon>Pseudomonadati</taxon>
        <taxon>Pseudomonadota</taxon>
        <taxon>Gammaproteobacteria</taxon>
        <taxon>Aeromonadales</taxon>
        <taxon>Aeromonadaceae</taxon>
        <taxon>Aeromonas</taxon>
    </lineage>
</organism>
<accession>A0ABX6NZQ6</accession>
<geneLocation type="plasmid" evidence="2">
    <name>paeme5</name>
</geneLocation>
<name>A0ABX6NZQ6_AERME</name>
<dbReference type="RefSeq" id="WP_171270125.1">
    <property type="nucleotide sequence ID" value="NZ_CP038446.1"/>
</dbReference>
<evidence type="ECO:0000313" key="2">
    <source>
        <dbReference type="Proteomes" id="UP000502657"/>
    </source>
</evidence>
<reference evidence="1 2" key="1">
    <citation type="submission" date="2019-03" db="EMBL/GenBank/DDBJ databases">
        <title>Novel transposon Tn6433 accelerates the dissemination of tet(E) in Aeromonas from aerobic biofilm under oxytetracycline stress.</title>
        <authorList>
            <person name="Shi Y."/>
            <person name="Tian Z."/>
            <person name="Zhang Y."/>
            <person name="Zhang H."/>
            <person name="Yang M."/>
        </authorList>
    </citation>
    <scope>NUCLEOTIDE SEQUENCE [LARGE SCALE GENOMIC DNA]</scope>
    <source>
        <strain evidence="1 2">R50-22</strain>
        <plasmid evidence="2">paeme5</plasmid>
    </source>
</reference>
<gene>
    <name evidence="1" type="ORF">E4188_22750</name>
</gene>
<proteinExistence type="predicted"/>
<protein>
    <submittedName>
        <fullName evidence="1">Uncharacterized protein</fullName>
    </submittedName>
</protein>
<sequence length="63" mass="7117">MAKYRYGLFQSPAKTDPSVDDLQMAEDMAREMSRSLNGEPVAVWGENDETLTLFAGFEQFKPV</sequence>
<dbReference type="Proteomes" id="UP000502657">
    <property type="component" value="Plasmid pAeme5"/>
</dbReference>
<evidence type="ECO:0000313" key="1">
    <source>
        <dbReference type="EMBL" id="QJT41319.1"/>
    </source>
</evidence>
<keyword evidence="1" id="KW-0614">Plasmid</keyword>